<keyword evidence="2" id="KW-0812">Transmembrane</keyword>
<dbReference type="GeneID" id="25568123"/>
<reference evidence="4 5" key="1">
    <citation type="submission" date="2010-05" db="EMBL/GenBank/DDBJ databases">
        <title>The Genome Sequence of Thecamonas trahens ATCC 50062.</title>
        <authorList>
            <consortium name="The Broad Institute Genome Sequencing Platform"/>
            <person name="Russ C."/>
            <person name="Cuomo C."/>
            <person name="Shea T."/>
            <person name="Young S.K."/>
            <person name="Zeng Q."/>
            <person name="Koehrsen M."/>
            <person name="Haas B."/>
            <person name="Borodovsky M."/>
            <person name="Guigo R."/>
            <person name="Alvarado L."/>
            <person name="Berlin A."/>
            <person name="Bochicchio J."/>
            <person name="Borenstein D."/>
            <person name="Chapman S."/>
            <person name="Chen Z."/>
            <person name="Freedman E."/>
            <person name="Gellesch M."/>
            <person name="Goldberg J."/>
            <person name="Griggs A."/>
            <person name="Gujja S."/>
            <person name="Heilman E."/>
            <person name="Heiman D."/>
            <person name="Hepburn T."/>
            <person name="Howarth C."/>
            <person name="Jen D."/>
            <person name="Larson L."/>
            <person name="Mehta T."/>
            <person name="Park D."/>
            <person name="Pearson M."/>
            <person name="Roberts A."/>
            <person name="Saif S."/>
            <person name="Shenoy N."/>
            <person name="Sisk P."/>
            <person name="Stolte C."/>
            <person name="Sykes S."/>
            <person name="Thomson T."/>
            <person name="Walk T."/>
            <person name="White J."/>
            <person name="Yandava C."/>
            <person name="Burger G."/>
            <person name="Gray M.W."/>
            <person name="Holland P.W.H."/>
            <person name="King N."/>
            <person name="Lang F.B.F."/>
            <person name="Roger A.J."/>
            <person name="Ruiz-Trillo I."/>
            <person name="Lander E."/>
            <person name="Nusbaum C."/>
        </authorList>
    </citation>
    <scope>NUCLEOTIDE SEQUENCE [LARGE SCALE GENOMIC DNA]</scope>
    <source>
        <strain evidence="4 5">ATCC 50062</strain>
    </source>
</reference>
<dbReference type="EMBL" id="GL349485">
    <property type="protein sequence ID" value="KNC54057.1"/>
    <property type="molecule type" value="Genomic_DNA"/>
</dbReference>
<feature type="transmembrane region" description="Helical" evidence="2">
    <location>
        <begin position="462"/>
        <end position="489"/>
    </location>
</feature>
<gene>
    <name evidence="4" type="ORF">AMSG_09720</name>
</gene>
<dbReference type="eggNOG" id="ENOG502S9KB">
    <property type="taxonomic scope" value="Eukaryota"/>
</dbReference>
<sequence length="625" mass="64745">MSLKMGRVVAVAVAVWVAVVAGCSGAQAACDTAAPSTASNTGVTAGNALVGFLPYARGSGVGRYSFPHSMEYSYLALKDVVVGEGVYQWSVLDGLLADAAGRGNQLVFRLYLDYPDCCAAGGGYETAVPDYLLSPPSPVTFTPYSEYGGGQSPDYGNQRLVDAMTGAIAAMGARYDGDSRIAFIMVGLLGYWGEWHTYPNTAQMAPQATQLAVWQAYDSAFATTRVVVSSDQLDQWQASDPPPLIPSTSLGWHDDNFGVGTYSASNPQSWYTYDRMAARGIADRYLVAPMGGEVQPSVQPNIFRNSYSGHPFLPSAQSLRFSWLLYHWLFENPSADDGRGANALAAVTELGYRFVISNVDADPCSSPSPSPCLRLAVTVDSIGLAPSYYDLVVVASIDGESATSSFSLPAASTVPGSSPVVVGEIAWSGTVGSSVGVTLSLHSPHILPSQTIALAQLSGVPAAAAIAIAIAATAIAATAIAATAIAIAATAIATTWHPTHVATAIAIAIAAATIAIAIAATAIATTWHTTHIAPSNSPSPSPILDQPMWMYGAAGGGLLLCIVAVIAAVVIRRRRASSPSDFYHFGEAGGSDVRIIGSAPPPLALDTLASHPPSRPAPLPPQAKP</sequence>
<feature type="signal peptide" evidence="3">
    <location>
        <begin position="1"/>
        <end position="28"/>
    </location>
</feature>
<dbReference type="Gene3D" id="3.20.20.80">
    <property type="entry name" value="Glycosidases"/>
    <property type="match status" value="1"/>
</dbReference>
<protein>
    <submittedName>
        <fullName evidence="4">CBM6-containing protein</fullName>
    </submittedName>
</protein>
<keyword evidence="2" id="KW-0472">Membrane</keyword>
<evidence type="ECO:0000256" key="3">
    <source>
        <dbReference type="SAM" id="SignalP"/>
    </source>
</evidence>
<dbReference type="RefSeq" id="XP_013754068.1">
    <property type="nucleotide sequence ID" value="XM_013898614.1"/>
</dbReference>
<dbReference type="PROSITE" id="PS51257">
    <property type="entry name" value="PROKAR_LIPOPROTEIN"/>
    <property type="match status" value="1"/>
</dbReference>
<accession>A0A0L0DP24</accession>
<feature type="transmembrane region" description="Helical" evidence="2">
    <location>
        <begin position="548"/>
        <end position="571"/>
    </location>
</feature>
<keyword evidence="2" id="KW-1133">Transmembrane helix</keyword>
<evidence type="ECO:0000256" key="2">
    <source>
        <dbReference type="SAM" id="Phobius"/>
    </source>
</evidence>
<evidence type="ECO:0000313" key="5">
    <source>
        <dbReference type="Proteomes" id="UP000054408"/>
    </source>
</evidence>
<dbReference type="OrthoDB" id="10261116at2759"/>
<evidence type="ECO:0000313" key="4">
    <source>
        <dbReference type="EMBL" id="KNC54057.1"/>
    </source>
</evidence>
<feature type="region of interest" description="Disordered" evidence="1">
    <location>
        <begin position="604"/>
        <end position="625"/>
    </location>
</feature>
<keyword evidence="5" id="KW-1185">Reference proteome</keyword>
<dbReference type="AlphaFoldDB" id="A0A0L0DP24"/>
<feature type="transmembrane region" description="Helical" evidence="2">
    <location>
        <begin position="501"/>
        <end position="528"/>
    </location>
</feature>
<feature type="compositionally biased region" description="Pro residues" evidence="1">
    <location>
        <begin position="613"/>
        <end position="625"/>
    </location>
</feature>
<feature type="chain" id="PRO_5005537622" evidence="3">
    <location>
        <begin position="29"/>
        <end position="625"/>
    </location>
</feature>
<keyword evidence="3" id="KW-0732">Signal</keyword>
<organism evidence="4 5">
    <name type="scientific">Thecamonas trahens ATCC 50062</name>
    <dbReference type="NCBI Taxonomy" id="461836"/>
    <lineage>
        <taxon>Eukaryota</taxon>
        <taxon>Apusozoa</taxon>
        <taxon>Apusomonadida</taxon>
        <taxon>Apusomonadidae</taxon>
        <taxon>Thecamonas</taxon>
    </lineage>
</organism>
<evidence type="ECO:0000256" key="1">
    <source>
        <dbReference type="SAM" id="MobiDB-lite"/>
    </source>
</evidence>
<proteinExistence type="predicted"/>
<name>A0A0L0DP24_THETB</name>
<dbReference type="Proteomes" id="UP000054408">
    <property type="component" value="Unassembled WGS sequence"/>
</dbReference>